<feature type="domain" description="Methyltransferase" evidence="4">
    <location>
        <begin position="45"/>
        <end position="145"/>
    </location>
</feature>
<dbReference type="GO" id="GO:0008168">
    <property type="term" value="F:methyltransferase activity"/>
    <property type="evidence" value="ECO:0007669"/>
    <property type="project" value="UniProtKB-KW"/>
</dbReference>
<dbReference type="PANTHER" id="PTHR43464">
    <property type="entry name" value="METHYLTRANSFERASE"/>
    <property type="match status" value="1"/>
</dbReference>
<dbReference type="RefSeq" id="WP_148882234.1">
    <property type="nucleotide sequence ID" value="NZ_CP041932.1"/>
</dbReference>
<dbReference type="Gene3D" id="3.40.50.150">
    <property type="entry name" value="Vaccinia Virus protein VP39"/>
    <property type="match status" value="1"/>
</dbReference>
<keyword evidence="2 5" id="KW-0808">Transferase</keyword>
<protein>
    <submittedName>
        <fullName evidence="5">Class I SAM-dependent methyltransferase</fullName>
    </submittedName>
</protein>
<accession>A0A5C0SK96</accession>
<evidence type="ECO:0000256" key="2">
    <source>
        <dbReference type="ARBA" id="ARBA00022679"/>
    </source>
</evidence>
<organism evidence="5 6">
    <name type="scientific">Thermococcus aciditolerans</name>
    <dbReference type="NCBI Taxonomy" id="2598455"/>
    <lineage>
        <taxon>Archaea</taxon>
        <taxon>Methanobacteriati</taxon>
        <taxon>Methanobacteriota</taxon>
        <taxon>Thermococci</taxon>
        <taxon>Thermococcales</taxon>
        <taxon>Thermococcaceae</taxon>
        <taxon>Thermococcus</taxon>
    </lineage>
</organism>
<evidence type="ECO:0000256" key="3">
    <source>
        <dbReference type="ARBA" id="ARBA00022691"/>
    </source>
</evidence>
<keyword evidence="3" id="KW-0949">S-adenosyl-L-methionine</keyword>
<dbReference type="Gene3D" id="2.20.25.110">
    <property type="entry name" value="S-adenosyl-L-methionine-dependent methyltransferases"/>
    <property type="match status" value="1"/>
</dbReference>
<dbReference type="Proteomes" id="UP000322631">
    <property type="component" value="Chromosome"/>
</dbReference>
<keyword evidence="1 5" id="KW-0489">Methyltransferase</keyword>
<dbReference type="AlphaFoldDB" id="A0A5C0SK96"/>
<evidence type="ECO:0000256" key="1">
    <source>
        <dbReference type="ARBA" id="ARBA00022603"/>
    </source>
</evidence>
<evidence type="ECO:0000259" key="4">
    <source>
        <dbReference type="Pfam" id="PF13649"/>
    </source>
</evidence>
<reference evidence="5 6" key="1">
    <citation type="submission" date="2019-07" db="EMBL/GenBank/DDBJ databases">
        <title>Complete genome of Thermococcus acidophilus.</title>
        <authorList>
            <person name="Li X."/>
        </authorList>
    </citation>
    <scope>NUCLEOTIDE SEQUENCE [LARGE SCALE GENOMIC DNA]</scope>
    <source>
        <strain evidence="5 6">SY113</strain>
    </source>
</reference>
<dbReference type="Pfam" id="PF13649">
    <property type="entry name" value="Methyltransf_25"/>
    <property type="match status" value="1"/>
</dbReference>
<dbReference type="KEGG" id="them:FPV09_02355"/>
<dbReference type="InterPro" id="IPR041698">
    <property type="entry name" value="Methyltransf_25"/>
</dbReference>
<name>A0A5C0SK96_9EURY</name>
<sequence>MKKHVWEEFFDIEAPHYLNEPFTKNTEEEIEFIVREFKLPEGARILDVGCGVGRHSIGLAKRGYRVTGIDISGGMLKEARKRAEKEGVNVEFIKADATEFKRSGEFDAAICLCEGAFSLLGLGDDPIEHDLAILRNVYESLKPGGKFLLTALIALRRVKNATDEDIEKGLFDPHTMTFFEEIEAPNGEKFPIRERVYVPTELYLMFKMVGFNVLGIWGGTAGRWGKRKVDFEDIELMVLAEKPPFIHIICSNTL</sequence>
<dbReference type="CDD" id="cd02440">
    <property type="entry name" value="AdoMet_MTases"/>
    <property type="match status" value="1"/>
</dbReference>
<proteinExistence type="predicted"/>
<keyword evidence="6" id="KW-1185">Reference proteome</keyword>
<evidence type="ECO:0000313" key="5">
    <source>
        <dbReference type="EMBL" id="QEK14147.1"/>
    </source>
</evidence>
<dbReference type="EMBL" id="CP041932">
    <property type="protein sequence ID" value="QEK14147.1"/>
    <property type="molecule type" value="Genomic_DNA"/>
</dbReference>
<dbReference type="PANTHER" id="PTHR43464:SF19">
    <property type="entry name" value="UBIQUINONE BIOSYNTHESIS O-METHYLTRANSFERASE, MITOCHONDRIAL"/>
    <property type="match status" value="1"/>
</dbReference>
<dbReference type="GeneID" id="41608660"/>
<dbReference type="GO" id="GO:0032259">
    <property type="term" value="P:methylation"/>
    <property type="evidence" value="ECO:0007669"/>
    <property type="project" value="UniProtKB-KW"/>
</dbReference>
<dbReference type="InterPro" id="IPR029063">
    <property type="entry name" value="SAM-dependent_MTases_sf"/>
</dbReference>
<evidence type="ECO:0000313" key="6">
    <source>
        <dbReference type="Proteomes" id="UP000322631"/>
    </source>
</evidence>
<dbReference type="SUPFAM" id="SSF53335">
    <property type="entry name" value="S-adenosyl-L-methionine-dependent methyltransferases"/>
    <property type="match status" value="1"/>
</dbReference>
<gene>
    <name evidence="5" type="ORF">FPV09_02355</name>
</gene>